<keyword evidence="3" id="KW-1185">Reference proteome</keyword>
<proteinExistence type="predicted"/>
<dbReference type="Gene3D" id="3.30.70.2050">
    <property type="match status" value="1"/>
</dbReference>
<dbReference type="InterPro" id="IPR008719">
    <property type="entry name" value="N2O_reductase_NosL"/>
</dbReference>
<dbReference type="Proteomes" id="UP000270856">
    <property type="component" value="Unassembled WGS sequence"/>
</dbReference>
<gene>
    <name evidence="2" type="ORF">EGM88_05880</name>
</gene>
<evidence type="ECO:0000313" key="3">
    <source>
        <dbReference type="Proteomes" id="UP000270856"/>
    </source>
</evidence>
<sequence length="143" mass="16271">MKKLILLLLMLNLVFACSIKPSKIEYGKDACRYCKMTIVQKTHAAQMITKKGKPFKYDAVECLINDLLDRDTSKIELILVTDYLNPATLIDAKTATYLISSTIKSPMGANLSAFASKEEAKKFLKSYKDKLYTWQEIKTQSFK</sequence>
<evidence type="ECO:0000313" key="2">
    <source>
        <dbReference type="EMBL" id="RPD98716.1"/>
    </source>
</evidence>
<dbReference type="PANTHER" id="PTHR41247">
    <property type="entry name" value="HTH-TYPE TRANSCRIPTIONAL REPRESSOR YCNK"/>
    <property type="match status" value="1"/>
</dbReference>
<organism evidence="2 3">
    <name type="scientific">Aureibaculum marinum</name>
    <dbReference type="NCBI Taxonomy" id="2487930"/>
    <lineage>
        <taxon>Bacteria</taxon>
        <taxon>Pseudomonadati</taxon>
        <taxon>Bacteroidota</taxon>
        <taxon>Flavobacteriia</taxon>
        <taxon>Flavobacteriales</taxon>
        <taxon>Flavobacteriaceae</taxon>
        <taxon>Aureibaculum</taxon>
    </lineage>
</organism>
<protein>
    <recommendedName>
        <fullName evidence="4">Copper-binding protein</fullName>
    </recommendedName>
</protein>
<dbReference type="PANTHER" id="PTHR41247:SF1">
    <property type="entry name" value="HTH-TYPE TRANSCRIPTIONAL REPRESSOR YCNK"/>
    <property type="match status" value="1"/>
</dbReference>
<comment type="caution">
    <text evidence="2">The sequence shown here is derived from an EMBL/GenBank/DDBJ whole genome shotgun (WGS) entry which is preliminary data.</text>
</comment>
<feature type="signal peptide" evidence="1">
    <location>
        <begin position="1"/>
        <end position="16"/>
    </location>
</feature>
<keyword evidence="1" id="KW-0732">Signal</keyword>
<dbReference type="Pfam" id="PF05573">
    <property type="entry name" value="NosL"/>
    <property type="match status" value="1"/>
</dbReference>
<name>A0A3N4P136_9FLAO</name>
<dbReference type="SUPFAM" id="SSF160387">
    <property type="entry name" value="NosL/MerB-like"/>
    <property type="match status" value="1"/>
</dbReference>
<feature type="chain" id="PRO_5018073866" description="Copper-binding protein" evidence="1">
    <location>
        <begin position="17"/>
        <end position="143"/>
    </location>
</feature>
<accession>A0A3N4P136</accession>
<dbReference type="RefSeq" id="WP_123897030.1">
    <property type="nucleotide sequence ID" value="NZ_RPFJ01000006.1"/>
</dbReference>
<dbReference type="AlphaFoldDB" id="A0A3N4P136"/>
<evidence type="ECO:0008006" key="4">
    <source>
        <dbReference type="Google" id="ProtNLM"/>
    </source>
</evidence>
<dbReference type="OrthoDB" id="9792749at2"/>
<evidence type="ECO:0000256" key="1">
    <source>
        <dbReference type="SAM" id="SignalP"/>
    </source>
</evidence>
<reference evidence="2 3" key="1">
    <citation type="submission" date="2018-11" db="EMBL/GenBank/DDBJ databases">
        <title>Aureibaculum marinum gen. nov., sp. nov., a member of the family Flavobacteriaceae isolated from the Bohai Sea.</title>
        <authorList>
            <person name="Ji X."/>
        </authorList>
    </citation>
    <scope>NUCLEOTIDE SEQUENCE [LARGE SCALE GENOMIC DNA]</scope>
    <source>
        <strain evidence="2 3">BH-SD17</strain>
    </source>
</reference>
<dbReference type="PROSITE" id="PS51257">
    <property type="entry name" value="PROKAR_LIPOPROTEIN"/>
    <property type="match status" value="1"/>
</dbReference>
<dbReference type="EMBL" id="RPFJ01000006">
    <property type="protein sequence ID" value="RPD98716.1"/>
    <property type="molecule type" value="Genomic_DNA"/>
</dbReference>